<dbReference type="AlphaFoldDB" id="A0A2P8PUM4"/>
<evidence type="ECO:0000313" key="1">
    <source>
        <dbReference type="EMBL" id="PSM37721.1"/>
    </source>
</evidence>
<name>A0A2P8PUM4_9ACTN</name>
<gene>
    <name evidence="1" type="ORF">C6Y14_41045</name>
</gene>
<sequence>MSTFNFHGDINGPTNIGDHGRIEINNGVDAAQSLRLAAELVERLRTENPPLVAQAEVVRGELARAEQDGAAPDRGRVRSALETISVGVAAGSGGLALAQELSRVLGL</sequence>
<proteinExistence type="predicted"/>
<keyword evidence="2" id="KW-1185">Reference proteome</keyword>
<dbReference type="Proteomes" id="UP000240429">
    <property type="component" value="Unassembled WGS sequence"/>
</dbReference>
<protein>
    <submittedName>
        <fullName evidence="1">Uncharacterized protein</fullName>
    </submittedName>
</protein>
<dbReference type="OrthoDB" id="4325673at2"/>
<dbReference type="RefSeq" id="WP_107022035.1">
    <property type="nucleotide sequence ID" value="NZ_KZ679062.1"/>
</dbReference>
<dbReference type="EMBL" id="PYBJ01000037">
    <property type="protein sequence ID" value="PSM37721.1"/>
    <property type="molecule type" value="Genomic_DNA"/>
</dbReference>
<organism evidence="1 2">
    <name type="scientific">Streptomyces dioscori</name>
    <dbReference type="NCBI Taxonomy" id="2109333"/>
    <lineage>
        <taxon>Bacteria</taxon>
        <taxon>Bacillati</taxon>
        <taxon>Actinomycetota</taxon>
        <taxon>Actinomycetes</taxon>
        <taxon>Kitasatosporales</taxon>
        <taxon>Streptomycetaceae</taxon>
        <taxon>Streptomyces</taxon>
        <taxon>Streptomyces aurantiacus group</taxon>
    </lineage>
</organism>
<accession>A0A2P8PUM4</accession>
<reference evidence="1 2" key="1">
    <citation type="submission" date="2018-03" db="EMBL/GenBank/DDBJ databases">
        <title>Streptomyces dioscori sp. nov., a novel endophytic actinobacterium isolated from bulbil of Dioscorea bulbifera L.</title>
        <authorList>
            <person name="Zhikuan W."/>
        </authorList>
    </citation>
    <scope>NUCLEOTIDE SEQUENCE [LARGE SCALE GENOMIC DNA]</scope>
    <source>
        <strain evidence="1 2">A217</strain>
    </source>
</reference>
<evidence type="ECO:0000313" key="2">
    <source>
        <dbReference type="Proteomes" id="UP000240429"/>
    </source>
</evidence>
<comment type="caution">
    <text evidence="1">The sequence shown here is derived from an EMBL/GenBank/DDBJ whole genome shotgun (WGS) entry which is preliminary data.</text>
</comment>